<dbReference type="Gene3D" id="1.20.1560.10">
    <property type="entry name" value="ABC transporter type 1, transmembrane domain"/>
    <property type="match status" value="1"/>
</dbReference>
<reference evidence="5" key="1">
    <citation type="submission" date="2014-09" db="EMBL/GenBank/DDBJ databases">
        <authorList>
            <person name="Magalhaes I.L.F."/>
            <person name="Oliveira U."/>
            <person name="Santos F.R."/>
            <person name="Vidigal T.H.D.A."/>
            <person name="Brescovit A.D."/>
            <person name="Santos A.J."/>
        </authorList>
    </citation>
    <scope>NUCLEOTIDE SEQUENCE</scope>
    <source>
        <tissue evidence="5">Shoot tissue taken approximately 20 cm above the soil surface</tissue>
    </source>
</reference>
<keyword evidence="3 4" id="KW-0472">Membrane</keyword>
<dbReference type="AlphaFoldDB" id="A0A0A9C2H2"/>
<evidence type="ECO:0000256" key="1">
    <source>
        <dbReference type="ARBA" id="ARBA00022692"/>
    </source>
</evidence>
<reference evidence="5" key="2">
    <citation type="journal article" date="2015" name="Data Brief">
        <title>Shoot transcriptome of the giant reed, Arundo donax.</title>
        <authorList>
            <person name="Barrero R.A."/>
            <person name="Guerrero F.D."/>
            <person name="Moolhuijzen P."/>
            <person name="Goolsby J.A."/>
            <person name="Tidwell J."/>
            <person name="Bellgard S.E."/>
            <person name="Bellgard M.I."/>
        </authorList>
    </citation>
    <scope>NUCLEOTIDE SEQUENCE</scope>
    <source>
        <tissue evidence="5">Shoot tissue taken approximately 20 cm above the soil surface</tissue>
    </source>
</reference>
<proteinExistence type="predicted"/>
<accession>A0A0A9C2H2</accession>
<evidence type="ECO:0000256" key="2">
    <source>
        <dbReference type="ARBA" id="ARBA00022989"/>
    </source>
</evidence>
<protein>
    <recommendedName>
        <fullName evidence="6">ABC transmembrane type-1 domain-containing protein</fullName>
    </recommendedName>
</protein>
<organism evidence="5">
    <name type="scientific">Arundo donax</name>
    <name type="common">Giant reed</name>
    <name type="synonym">Donax arundinaceus</name>
    <dbReference type="NCBI Taxonomy" id="35708"/>
    <lineage>
        <taxon>Eukaryota</taxon>
        <taxon>Viridiplantae</taxon>
        <taxon>Streptophyta</taxon>
        <taxon>Embryophyta</taxon>
        <taxon>Tracheophyta</taxon>
        <taxon>Spermatophyta</taxon>
        <taxon>Magnoliopsida</taxon>
        <taxon>Liliopsida</taxon>
        <taxon>Poales</taxon>
        <taxon>Poaceae</taxon>
        <taxon>PACMAD clade</taxon>
        <taxon>Arundinoideae</taxon>
        <taxon>Arundineae</taxon>
        <taxon>Arundo</taxon>
    </lineage>
</organism>
<sequence>MAKVPFYGLFKYADGTDVVLMLAGTVGALGSGMSMVVMTIIFGQMVDAFGGAAPDTILQRVNKVQPPHSL</sequence>
<keyword evidence="1 4" id="KW-0812">Transmembrane</keyword>
<dbReference type="EMBL" id="GBRH01230320">
    <property type="protein sequence ID" value="JAD67575.1"/>
    <property type="molecule type" value="Transcribed_RNA"/>
</dbReference>
<evidence type="ECO:0008006" key="6">
    <source>
        <dbReference type="Google" id="ProtNLM"/>
    </source>
</evidence>
<dbReference type="GO" id="GO:0016020">
    <property type="term" value="C:membrane"/>
    <property type="evidence" value="ECO:0007669"/>
    <property type="project" value="InterPro"/>
</dbReference>
<name>A0A0A9C2H2_ARUDO</name>
<feature type="transmembrane region" description="Helical" evidence="4">
    <location>
        <begin position="20"/>
        <end position="42"/>
    </location>
</feature>
<evidence type="ECO:0000256" key="4">
    <source>
        <dbReference type="SAM" id="Phobius"/>
    </source>
</evidence>
<dbReference type="GO" id="GO:0005524">
    <property type="term" value="F:ATP binding"/>
    <property type="evidence" value="ECO:0007669"/>
    <property type="project" value="InterPro"/>
</dbReference>
<dbReference type="InterPro" id="IPR036640">
    <property type="entry name" value="ABC1_TM_sf"/>
</dbReference>
<keyword evidence="2 4" id="KW-1133">Transmembrane helix</keyword>
<evidence type="ECO:0000256" key="3">
    <source>
        <dbReference type="ARBA" id="ARBA00023136"/>
    </source>
</evidence>
<evidence type="ECO:0000313" key="5">
    <source>
        <dbReference type="EMBL" id="JAD67575.1"/>
    </source>
</evidence>